<dbReference type="InterPro" id="IPR013856">
    <property type="entry name" value="Peptidase_M4_domain"/>
</dbReference>
<dbReference type="PANTHER" id="PTHR33794:SF3">
    <property type="entry name" value="NEUTRAL PROTEASE B"/>
    <property type="match status" value="1"/>
</dbReference>
<comment type="subcellular location">
    <subcellularLocation>
        <location evidence="2 13">Secreted</location>
    </subcellularLocation>
</comment>
<evidence type="ECO:0000256" key="13">
    <source>
        <dbReference type="RuleBase" id="RU366073"/>
    </source>
</evidence>
<evidence type="ECO:0000259" key="14">
    <source>
        <dbReference type="Pfam" id="PF01447"/>
    </source>
</evidence>
<dbReference type="GO" id="GO:0004222">
    <property type="term" value="F:metalloendopeptidase activity"/>
    <property type="evidence" value="ECO:0007669"/>
    <property type="project" value="UniProtKB-UniRule"/>
</dbReference>
<dbReference type="AlphaFoldDB" id="F8FGY4"/>
<reference evidence="18 19" key="2">
    <citation type="journal article" date="2013" name="Genome Announc.">
        <title>Genome Sequence of Growth-Improving Paenibacillus mucilaginosus Strain KNP414.</title>
        <authorList>
            <person name="Lu J.J."/>
            <person name="Wang J.F."/>
            <person name="Hu X.F."/>
        </authorList>
    </citation>
    <scope>NUCLEOTIDE SEQUENCE [LARGE SCALE GENOMIC DNA]</scope>
    <source>
        <strain evidence="18 19">KNP414</strain>
    </source>
</reference>
<feature type="signal peptide" evidence="13">
    <location>
        <begin position="1"/>
        <end position="24"/>
    </location>
</feature>
<accession>F8FGY4</accession>
<dbReference type="Gene3D" id="3.10.170.10">
    <property type="match status" value="1"/>
</dbReference>
<evidence type="ECO:0000256" key="3">
    <source>
        <dbReference type="ARBA" id="ARBA00009388"/>
    </source>
</evidence>
<dbReference type="KEGG" id="pms:KNP414_07799"/>
<dbReference type="GO" id="GO:0005576">
    <property type="term" value="C:extracellular region"/>
    <property type="evidence" value="ECO:0007669"/>
    <property type="project" value="UniProtKB-SubCell"/>
</dbReference>
<keyword evidence="7 13" id="KW-0732">Signal</keyword>
<evidence type="ECO:0000259" key="17">
    <source>
        <dbReference type="Pfam" id="PF07504"/>
    </source>
</evidence>
<dbReference type="InterPro" id="IPR001570">
    <property type="entry name" value="Peptidase_M4_C_domain"/>
</dbReference>
<dbReference type="InterPro" id="IPR050728">
    <property type="entry name" value="Zinc_Metalloprotease_M4"/>
</dbReference>
<dbReference type="MEROPS" id="M04.001"/>
<reference evidence="19" key="1">
    <citation type="submission" date="2011-06" db="EMBL/GenBank/DDBJ databases">
        <title>Complete genome sequence of Paenibacillus mucilaginosus KNP414.</title>
        <authorList>
            <person name="Wang J."/>
            <person name="Hu S."/>
            <person name="Hu X."/>
            <person name="Zhang B."/>
            <person name="Dong D."/>
            <person name="Zhang S."/>
            <person name="Zhao K."/>
            <person name="Wu D."/>
        </authorList>
    </citation>
    <scope>NUCLEOTIDE SEQUENCE [LARGE SCALE GENOMIC DNA]</scope>
    <source>
        <strain evidence="19">KNP414</strain>
    </source>
</reference>
<dbReference type="InterPro" id="IPR011096">
    <property type="entry name" value="FTP_domain"/>
</dbReference>
<dbReference type="Pfam" id="PF02868">
    <property type="entry name" value="Peptidase_M4_C"/>
    <property type="match status" value="1"/>
</dbReference>
<dbReference type="Pfam" id="PF07504">
    <property type="entry name" value="FTP"/>
    <property type="match status" value="1"/>
</dbReference>
<keyword evidence="4 13" id="KW-0964">Secreted</keyword>
<dbReference type="Gene3D" id="1.10.390.10">
    <property type="entry name" value="Neutral Protease Domain 2"/>
    <property type="match status" value="1"/>
</dbReference>
<feature type="domain" description="Peptidase M4 C-terminal" evidence="15">
    <location>
        <begin position="367"/>
        <end position="524"/>
    </location>
</feature>
<dbReference type="PATRIC" id="fig|1036673.3.peg.7271"/>
<dbReference type="SUPFAM" id="SSF55486">
    <property type="entry name" value="Metalloproteases ('zincins'), catalytic domain"/>
    <property type="match status" value="1"/>
</dbReference>
<evidence type="ECO:0000256" key="4">
    <source>
        <dbReference type="ARBA" id="ARBA00022525"/>
    </source>
</evidence>
<dbReference type="PANTHER" id="PTHR33794">
    <property type="entry name" value="BACILLOLYSIN"/>
    <property type="match status" value="1"/>
</dbReference>
<dbReference type="InterPro" id="IPR027268">
    <property type="entry name" value="Peptidase_M4/M1_CTD_sf"/>
</dbReference>
<dbReference type="Pfam" id="PF01447">
    <property type="entry name" value="Peptidase_M4"/>
    <property type="match status" value="1"/>
</dbReference>
<keyword evidence="9 13" id="KW-0862">Zinc</keyword>
<evidence type="ECO:0000259" key="16">
    <source>
        <dbReference type="Pfam" id="PF03413"/>
    </source>
</evidence>
<keyword evidence="6" id="KW-0479">Metal-binding</keyword>
<evidence type="ECO:0000256" key="5">
    <source>
        <dbReference type="ARBA" id="ARBA00022670"/>
    </source>
</evidence>
<dbReference type="HOGENOM" id="CLU_008590_5_2_9"/>
<feature type="domain" description="FTP" evidence="17">
    <location>
        <begin position="78"/>
        <end position="129"/>
    </location>
</feature>
<dbReference type="InterPro" id="IPR023612">
    <property type="entry name" value="Peptidase_M4"/>
</dbReference>
<dbReference type="RefSeq" id="WP_013921432.1">
    <property type="nucleotide sequence ID" value="NC_015690.1"/>
</dbReference>
<dbReference type="InterPro" id="IPR025711">
    <property type="entry name" value="PepSY"/>
</dbReference>
<dbReference type="EMBL" id="CP002869">
    <property type="protein sequence ID" value="AEI46285.1"/>
    <property type="molecule type" value="Genomic_DNA"/>
</dbReference>
<dbReference type="GO" id="GO:0006508">
    <property type="term" value="P:proteolysis"/>
    <property type="evidence" value="ECO:0007669"/>
    <property type="project" value="UniProtKB-KW"/>
</dbReference>
<dbReference type="Proteomes" id="UP000006620">
    <property type="component" value="Chromosome"/>
</dbReference>
<name>F8FGY4_PAEMK</name>
<evidence type="ECO:0000313" key="18">
    <source>
        <dbReference type="EMBL" id="AEI46285.1"/>
    </source>
</evidence>
<evidence type="ECO:0000313" key="19">
    <source>
        <dbReference type="Proteomes" id="UP000006620"/>
    </source>
</evidence>
<evidence type="ECO:0000256" key="8">
    <source>
        <dbReference type="ARBA" id="ARBA00022801"/>
    </source>
</evidence>
<evidence type="ECO:0000256" key="6">
    <source>
        <dbReference type="ARBA" id="ARBA00022723"/>
    </source>
</evidence>
<comment type="cofactor">
    <cofactor evidence="1 13">
        <name>Zn(2+)</name>
        <dbReference type="ChEBI" id="CHEBI:29105"/>
    </cofactor>
</comment>
<dbReference type="Pfam" id="PF03413">
    <property type="entry name" value="PepSY"/>
    <property type="match status" value="1"/>
</dbReference>
<dbReference type="GO" id="GO:0046872">
    <property type="term" value="F:metal ion binding"/>
    <property type="evidence" value="ECO:0007669"/>
    <property type="project" value="UniProtKB-UniRule"/>
</dbReference>
<dbReference type="PRINTS" id="PR00730">
    <property type="entry name" value="THERMOLYSIN"/>
</dbReference>
<feature type="domain" description="PepSY" evidence="16">
    <location>
        <begin position="145"/>
        <end position="218"/>
    </location>
</feature>
<dbReference type="FunFam" id="1.10.390.10:FF:000012">
    <property type="entry name" value="Thermolysin"/>
    <property type="match status" value="1"/>
</dbReference>
<sequence length="525" mass="56510">MKRKLTSAVLIASLSTTVISAASAASPNAEVQYSKEYNTPEFISGRWQAPQGLGKAEKVWNYLDSQKSLFAVNGDPKENFEILEEIADPEKGTYHVRLAQKYKGLKVFGAQQTVHLEDNGGNASYLGQFVPDLDKKAKLKQKPQLSAQQAVEKAKQDAGEAVGPLTKFEIPPQAELQIYVQGEDASLAYILELNFLEPKPGRWQYVIDAVSGKILAKWNKIDEVSAAGTGVNGDTKTFQSTASSTGYTLVDGARKINTYTAGNRTSLPGSIVRDTDNYWTDGAAVDAHAHAAATYDYYKNVHGRSSYDNAGAPIDSTVHYSSRYNNAFWNGYQMVYGDGDGVTFKALSGSLDVVAHELTHAVTEYSAGLIYQNESGALNESISDIFGAMLDSGDWLLGEDVYTPGTSGDALRSLSNPAAYGDPDHYSKRYTGTADNGGVHTNSGINNKAAYLLAQGGTHYGVSVQGIGREKTGKIYYRALTVYLTPSSNFRNMRQAAIQAATDLYGSTSAEAASVKAAYTAVGIN</sequence>
<evidence type="ECO:0000256" key="11">
    <source>
        <dbReference type="ARBA" id="ARBA00023049"/>
    </source>
</evidence>
<evidence type="ECO:0000256" key="10">
    <source>
        <dbReference type="ARBA" id="ARBA00022837"/>
    </source>
</evidence>
<keyword evidence="11 13" id="KW-0482">Metalloprotease</keyword>
<keyword evidence="5 13" id="KW-0645">Protease</keyword>
<organism evidence="18 19">
    <name type="scientific">Paenibacillus mucilaginosus (strain KNP414)</name>
    <dbReference type="NCBI Taxonomy" id="1036673"/>
    <lineage>
        <taxon>Bacteria</taxon>
        <taxon>Bacillati</taxon>
        <taxon>Bacillota</taxon>
        <taxon>Bacilli</taxon>
        <taxon>Bacillales</taxon>
        <taxon>Paenibacillaceae</taxon>
        <taxon>Paenibacillus</taxon>
    </lineage>
</organism>
<keyword evidence="8 13" id="KW-0378">Hydrolase</keyword>
<dbReference type="Gene3D" id="3.10.450.490">
    <property type="match status" value="1"/>
</dbReference>
<feature type="chain" id="PRO_5023156394" description="Neutral metalloproteinase" evidence="13">
    <location>
        <begin position="25"/>
        <end position="525"/>
    </location>
</feature>
<gene>
    <name evidence="18" type="primary">npr</name>
    <name evidence="18" type="ordered locus">KNP414_07799</name>
</gene>
<evidence type="ECO:0000259" key="15">
    <source>
        <dbReference type="Pfam" id="PF02868"/>
    </source>
</evidence>
<proteinExistence type="inferred from homology"/>
<feature type="active site" description="Proton donor" evidence="12">
    <location>
        <position position="440"/>
    </location>
</feature>
<dbReference type="Gene3D" id="3.10.450.40">
    <property type="match status" value="1"/>
</dbReference>
<dbReference type="CDD" id="cd09597">
    <property type="entry name" value="M4_TLP"/>
    <property type="match status" value="1"/>
</dbReference>
<dbReference type="EC" id="3.4.24.-" evidence="13"/>
<evidence type="ECO:0000256" key="1">
    <source>
        <dbReference type="ARBA" id="ARBA00001947"/>
    </source>
</evidence>
<feature type="active site" evidence="12">
    <location>
        <position position="357"/>
    </location>
</feature>
<dbReference type="SMR" id="F8FGY4"/>
<evidence type="ECO:0000256" key="2">
    <source>
        <dbReference type="ARBA" id="ARBA00004613"/>
    </source>
</evidence>
<protein>
    <recommendedName>
        <fullName evidence="13">Neutral metalloproteinase</fullName>
        <ecNumber evidence="13">3.4.24.-</ecNumber>
    </recommendedName>
</protein>
<comment type="similarity">
    <text evidence="3 13">Belongs to the peptidase M4 family.</text>
</comment>
<evidence type="ECO:0000256" key="7">
    <source>
        <dbReference type="ARBA" id="ARBA00022729"/>
    </source>
</evidence>
<comment type="function">
    <text evidence="13">Extracellular zinc metalloprotease.</text>
</comment>
<keyword evidence="10" id="KW-0106">Calcium</keyword>
<evidence type="ECO:0000256" key="9">
    <source>
        <dbReference type="ARBA" id="ARBA00022833"/>
    </source>
</evidence>
<feature type="domain" description="Peptidase M4" evidence="14">
    <location>
        <begin position="227"/>
        <end position="364"/>
    </location>
</feature>
<evidence type="ECO:0000256" key="12">
    <source>
        <dbReference type="PIRSR" id="PIRSR623612-1"/>
    </source>
</evidence>